<dbReference type="RefSeq" id="XP_009047460.1">
    <property type="nucleotide sequence ID" value="XM_009049212.1"/>
</dbReference>
<dbReference type="InterPro" id="IPR013320">
    <property type="entry name" value="ConA-like_dom_sf"/>
</dbReference>
<dbReference type="SUPFAM" id="SSF49899">
    <property type="entry name" value="Concanavalin A-like lectins/glucanases"/>
    <property type="match status" value="3"/>
</dbReference>
<dbReference type="HOGENOM" id="CLU_333258_0_0_1"/>
<dbReference type="Proteomes" id="UP000030746">
    <property type="component" value="Unassembled WGS sequence"/>
</dbReference>
<gene>
    <name evidence="1" type="ORF">LOTGIDRAFT_172342</name>
</gene>
<proteinExistence type="predicted"/>
<evidence type="ECO:0000313" key="2">
    <source>
        <dbReference type="Proteomes" id="UP000030746"/>
    </source>
</evidence>
<dbReference type="EMBL" id="KB200347">
    <property type="protein sequence ID" value="ESP01875.1"/>
    <property type="molecule type" value="Genomic_DNA"/>
</dbReference>
<protein>
    <submittedName>
        <fullName evidence="1">Uncharacterized protein</fullName>
    </submittedName>
</protein>
<sequence length="858" mass="96253">MTPLKGCKLFWPMLSYHIDDRHDKDLIQVQNPKDNDIFEVSDENVLYSEGLNAKFLKFTGERRRYVETDVKPGKEYDKKFAISMIFKSSLSNGTLFHYKANSNSTEIKEVIILLENGVIKSWIVCSSPIKCSTVEKNENLSDSWRSYLVEYKFDGKIELDGNARIGGSFDNPIGEFVGVFQCVSMVHDAHKEAKERNKKCDYKEIEEKLSKGEKHSRPLTEVSVTSIWPLNNRSCGYEATKVVKPDSTPGSCSSWISLSTSMVGLEEPSVATLKSTDYINTTISDNWSFDRFSIAIFVQVSKVTGKPDKPIIYVRFPYGNFESLTVKIDKNNNILVLLSTGETISQNIGDIATWHFIAVQYNHDWEELSLIIDDRFYKTDFSINNSTSLTSSGVKLDIGGFEGNITCVTIFNTPLSENTASDLLKQECNKKRSFTAPAEDAPEPVELWPLSKMTMGFEMISQQQLSTTPKKLCWRFNHNEPTDLIDSEAVQFYGADQFSLQIDSIIRSDIFVVGVFVETHETSGTILKINVGSESVELSTKLGNVSLKVNNDTCLEIPWSYNDKWTSVVLEFSANELKLNVEDTGIQHSCSVNTITKPAALALVLGGIPDSFIGEMRCLEIFNSSIIVTGSARSVLKLECSKSKDFTPGLDPVPSVTALNVWRMDNETILTNKQIHGMELLNSNQSLYFDGSSRLHLLINVSIPTDEMSLGFFFRPMEYSKGVILQDTSSDFHISIDDHKLVINTKSSCGAVTFTGVTGGDWHWLMINRIISCKSLIFVLDGEVKYAHSSCFETSGLMEVRLGGEERSFKNFRGDLSCLALFNTAVDWEIGNESMIQSCNINQQDGRKYGVFIIVYRC</sequence>
<accession>V4CIA7</accession>
<dbReference type="GeneID" id="20242063"/>
<organism evidence="1 2">
    <name type="scientific">Lottia gigantea</name>
    <name type="common">Giant owl limpet</name>
    <dbReference type="NCBI Taxonomy" id="225164"/>
    <lineage>
        <taxon>Eukaryota</taxon>
        <taxon>Metazoa</taxon>
        <taxon>Spiralia</taxon>
        <taxon>Lophotrochozoa</taxon>
        <taxon>Mollusca</taxon>
        <taxon>Gastropoda</taxon>
        <taxon>Patellogastropoda</taxon>
        <taxon>Lottioidea</taxon>
        <taxon>Lottiidae</taxon>
        <taxon>Lottia</taxon>
    </lineage>
</organism>
<dbReference type="Gene3D" id="2.60.120.200">
    <property type="match status" value="2"/>
</dbReference>
<dbReference type="CTD" id="20242063"/>
<keyword evidence="2" id="KW-1185">Reference proteome</keyword>
<dbReference type="KEGG" id="lgi:LOTGIDRAFT_172342"/>
<evidence type="ECO:0000313" key="1">
    <source>
        <dbReference type="EMBL" id="ESP01875.1"/>
    </source>
</evidence>
<name>V4CIA7_LOTGI</name>
<dbReference type="AlphaFoldDB" id="V4CIA7"/>
<reference evidence="1 2" key="1">
    <citation type="journal article" date="2013" name="Nature">
        <title>Insights into bilaterian evolution from three spiralian genomes.</title>
        <authorList>
            <person name="Simakov O."/>
            <person name="Marletaz F."/>
            <person name="Cho S.J."/>
            <person name="Edsinger-Gonzales E."/>
            <person name="Havlak P."/>
            <person name="Hellsten U."/>
            <person name="Kuo D.H."/>
            <person name="Larsson T."/>
            <person name="Lv J."/>
            <person name="Arendt D."/>
            <person name="Savage R."/>
            <person name="Osoegawa K."/>
            <person name="de Jong P."/>
            <person name="Grimwood J."/>
            <person name="Chapman J.A."/>
            <person name="Shapiro H."/>
            <person name="Aerts A."/>
            <person name="Otillar R.P."/>
            <person name="Terry A.Y."/>
            <person name="Boore J.L."/>
            <person name="Grigoriev I.V."/>
            <person name="Lindberg D.R."/>
            <person name="Seaver E.C."/>
            <person name="Weisblat D.A."/>
            <person name="Putnam N.H."/>
            <person name="Rokhsar D.S."/>
        </authorList>
    </citation>
    <scope>NUCLEOTIDE SEQUENCE [LARGE SCALE GENOMIC DNA]</scope>
</reference>